<evidence type="ECO:0000256" key="1">
    <source>
        <dbReference type="SAM" id="Phobius"/>
    </source>
</evidence>
<dbReference type="RefSeq" id="XP_005719006.1">
    <property type="nucleotide sequence ID" value="XM_005718949.1"/>
</dbReference>
<dbReference type="EMBL" id="HG002000">
    <property type="protein sequence ID" value="CDF39095.1"/>
    <property type="molecule type" value="Genomic_DNA"/>
</dbReference>
<feature type="transmembrane region" description="Helical" evidence="1">
    <location>
        <begin position="14"/>
        <end position="33"/>
    </location>
</feature>
<reference evidence="3" key="1">
    <citation type="journal article" date="2013" name="Proc. Natl. Acad. Sci. U.S.A.">
        <title>Genome structure and metabolic features in the red seaweed Chondrus crispus shed light on evolution of the Archaeplastida.</title>
        <authorList>
            <person name="Collen J."/>
            <person name="Porcel B."/>
            <person name="Carre W."/>
            <person name="Ball S.G."/>
            <person name="Chaparro C."/>
            <person name="Tonon T."/>
            <person name="Barbeyron T."/>
            <person name="Michel G."/>
            <person name="Noel B."/>
            <person name="Valentin K."/>
            <person name="Elias M."/>
            <person name="Artiguenave F."/>
            <person name="Arun A."/>
            <person name="Aury J.M."/>
            <person name="Barbosa-Neto J.F."/>
            <person name="Bothwell J.H."/>
            <person name="Bouget F.Y."/>
            <person name="Brillet L."/>
            <person name="Cabello-Hurtado F."/>
            <person name="Capella-Gutierrez S."/>
            <person name="Charrier B."/>
            <person name="Cladiere L."/>
            <person name="Cock J.M."/>
            <person name="Coelho S.M."/>
            <person name="Colleoni C."/>
            <person name="Czjzek M."/>
            <person name="Da Silva C."/>
            <person name="Delage L."/>
            <person name="Denoeud F."/>
            <person name="Deschamps P."/>
            <person name="Dittami S.M."/>
            <person name="Gabaldon T."/>
            <person name="Gachon C.M."/>
            <person name="Groisillier A."/>
            <person name="Herve C."/>
            <person name="Jabbari K."/>
            <person name="Katinka M."/>
            <person name="Kloareg B."/>
            <person name="Kowalczyk N."/>
            <person name="Labadie K."/>
            <person name="Leblanc C."/>
            <person name="Lopez P.J."/>
            <person name="McLachlan D.H."/>
            <person name="Meslet-Cladiere L."/>
            <person name="Moustafa A."/>
            <person name="Nehr Z."/>
            <person name="Nyvall Collen P."/>
            <person name="Panaud O."/>
            <person name="Partensky F."/>
            <person name="Poulain J."/>
            <person name="Rensing S.A."/>
            <person name="Rousvoal S."/>
            <person name="Samson G."/>
            <person name="Symeonidi A."/>
            <person name="Weissenbach J."/>
            <person name="Zambounis A."/>
            <person name="Wincker P."/>
            <person name="Boyen C."/>
        </authorList>
    </citation>
    <scope>NUCLEOTIDE SEQUENCE [LARGE SCALE GENOMIC DNA]</scope>
    <source>
        <strain evidence="3">cv. Stackhouse</strain>
    </source>
</reference>
<keyword evidence="1" id="KW-0472">Membrane</keyword>
<dbReference type="GeneID" id="17326725"/>
<evidence type="ECO:0000313" key="2">
    <source>
        <dbReference type="EMBL" id="CDF39095.1"/>
    </source>
</evidence>
<dbReference type="AlphaFoldDB" id="R7QNY6"/>
<protein>
    <submittedName>
        <fullName evidence="2">Uncharacterized protein</fullName>
    </submittedName>
</protein>
<evidence type="ECO:0000313" key="3">
    <source>
        <dbReference type="Proteomes" id="UP000012073"/>
    </source>
</evidence>
<proteinExistence type="predicted"/>
<dbReference type="Proteomes" id="UP000012073">
    <property type="component" value="Unassembled WGS sequence"/>
</dbReference>
<keyword evidence="3" id="KW-1185">Reference proteome</keyword>
<keyword evidence="1" id="KW-1133">Transmembrane helix</keyword>
<accession>R7QNY6</accession>
<dbReference type="OrthoDB" id="2014563at2759"/>
<name>R7QNY6_CHOCR</name>
<gene>
    <name evidence="2" type="ORF">CHC_T00000099001</name>
</gene>
<organism evidence="2 3">
    <name type="scientific">Chondrus crispus</name>
    <name type="common">Carrageen Irish moss</name>
    <name type="synonym">Polymorpha crispa</name>
    <dbReference type="NCBI Taxonomy" id="2769"/>
    <lineage>
        <taxon>Eukaryota</taxon>
        <taxon>Rhodophyta</taxon>
        <taxon>Florideophyceae</taxon>
        <taxon>Rhodymeniophycidae</taxon>
        <taxon>Gigartinales</taxon>
        <taxon>Gigartinaceae</taxon>
        <taxon>Chondrus</taxon>
    </lineage>
</organism>
<sequence length="40" mass="4539">MLYLPLPLWCPPDAFVNAAVVIGLWMSCLLFIAQDPEDLY</sequence>
<keyword evidence="1" id="KW-0812">Transmembrane</keyword>
<dbReference type="KEGG" id="ccp:CHC_T00000099001"/>
<dbReference type="Gramene" id="CDF39095">
    <property type="protein sequence ID" value="CDF39095"/>
    <property type="gene ID" value="CHC_T00000099001"/>
</dbReference>